<protein>
    <submittedName>
        <fullName evidence="1">Uncharacterized protein</fullName>
    </submittedName>
</protein>
<gene>
    <name evidence="1" type="ORF">HERIO_490</name>
</gene>
<organism evidence="1 2">
    <name type="scientific">Hepatospora eriocheir</name>
    <dbReference type="NCBI Taxonomy" id="1081669"/>
    <lineage>
        <taxon>Eukaryota</taxon>
        <taxon>Fungi</taxon>
        <taxon>Fungi incertae sedis</taxon>
        <taxon>Microsporidia</taxon>
        <taxon>Hepatosporidae</taxon>
        <taxon>Hepatospora</taxon>
    </lineage>
</organism>
<dbReference type="EMBL" id="LVKB01000015">
    <property type="protein sequence ID" value="ORD97638.1"/>
    <property type="molecule type" value="Genomic_DNA"/>
</dbReference>
<accession>A0A1X0QCY1</accession>
<dbReference type="VEuPathDB" id="MicrosporidiaDB:HERIO_490"/>
<name>A0A1X0QCY1_9MICR</name>
<evidence type="ECO:0000313" key="1">
    <source>
        <dbReference type="EMBL" id="ORD97638.1"/>
    </source>
</evidence>
<dbReference type="Proteomes" id="UP000192356">
    <property type="component" value="Unassembled WGS sequence"/>
</dbReference>
<dbReference type="AlphaFoldDB" id="A0A1X0QCY1"/>
<dbReference type="VEuPathDB" id="MicrosporidiaDB:A0H76_1486"/>
<sequence length="152" mass="17856">MIDNDFKIITRDNYLIVLNKTNKSHNCSFSLNFRKNDLLINTLNKIFNNRISYHINITIISNLTHSLVNNIDNNILYLVYLKDIVNGIEDLLNITNKLDLKLMNSEFSEIKELKEFSNSNNMFLVVRIGMDIIYSEFIGEVNQNELFNNYLQ</sequence>
<reference evidence="1 2" key="1">
    <citation type="journal article" date="2017" name="Environ. Microbiol.">
        <title>Decay of the glycolytic pathway and adaptation to intranuclear parasitism within Enterocytozoonidae microsporidia.</title>
        <authorList>
            <person name="Wiredu Boakye D."/>
            <person name="Jaroenlak P."/>
            <person name="Prachumwat A."/>
            <person name="Williams T.A."/>
            <person name="Bateman K.S."/>
            <person name="Itsathitphaisarn O."/>
            <person name="Sritunyalucksana K."/>
            <person name="Paszkiewicz K.H."/>
            <person name="Moore K.A."/>
            <person name="Stentiford G.D."/>
            <person name="Williams B.A."/>
        </authorList>
    </citation>
    <scope>NUCLEOTIDE SEQUENCE [LARGE SCALE GENOMIC DNA]</scope>
    <source>
        <strain evidence="1 2">GB1</strain>
    </source>
</reference>
<proteinExistence type="predicted"/>
<keyword evidence="2" id="KW-1185">Reference proteome</keyword>
<comment type="caution">
    <text evidence="1">The sequence shown here is derived from an EMBL/GenBank/DDBJ whole genome shotgun (WGS) entry which is preliminary data.</text>
</comment>
<evidence type="ECO:0000313" key="2">
    <source>
        <dbReference type="Proteomes" id="UP000192356"/>
    </source>
</evidence>